<organism evidence="7 8">
    <name type="scientific">Escovopsis weberi</name>
    <dbReference type="NCBI Taxonomy" id="150374"/>
    <lineage>
        <taxon>Eukaryota</taxon>
        <taxon>Fungi</taxon>
        <taxon>Dikarya</taxon>
        <taxon>Ascomycota</taxon>
        <taxon>Pezizomycotina</taxon>
        <taxon>Sordariomycetes</taxon>
        <taxon>Hypocreomycetidae</taxon>
        <taxon>Hypocreales</taxon>
        <taxon>Hypocreaceae</taxon>
        <taxon>Escovopsis</taxon>
    </lineage>
</organism>
<protein>
    <submittedName>
        <fullName evidence="7">L-pipecolate oxidase</fullName>
    </submittedName>
</protein>
<dbReference type="PANTHER" id="PTHR10961">
    <property type="entry name" value="PEROXISOMAL SARCOSINE OXIDASE"/>
    <property type="match status" value="1"/>
</dbReference>
<gene>
    <name evidence="7" type="ORF">ESCO_005664</name>
</gene>
<dbReference type="InterPro" id="IPR036188">
    <property type="entry name" value="FAD/NAD-bd_sf"/>
</dbReference>
<dbReference type="GO" id="GO:0004657">
    <property type="term" value="F:proline dehydrogenase activity"/>
    <property type="evidence" value="ECO:0007669"/>
    <property type="project" value="TreeGrafter"/>
</dbReference>
<evidence type="ECO:0000256" key="1">
    <source>
        <dbReference type="ARBA" id="ARBA00001974"/>
    </source>
</evidence>
<evidence type="ECO:0000259" key="6">
    <source>
        <dbReference type="Pfam" id="PF01266"/>
    </source>
</evidence>
<dbReference type="Gene3D" id="3.50.50.60">
    <property type="entry name" value="FAD/NAD(P)-binding domain"/>
    <property type="match status" value="1"/>
</dbReference>
<dbReference type="EMBL" id="LGSR01000019">
    <property type="protein sequence ID" value="KOS19974.1"/>
    <property type="molecule type" value="Genomic_DNA"/>
</dbReference>
<keyword evidence="8" id="KW-1185">Reference proteome</keyword>
<dbReference type="Pfam" id="PF01266">
    <property type="entry name" value="DAO"/>
    <property type="match status" value="1"/>
</dbReference>
<dbReference type="InterPro" id="IPR045170">
    <property type="entry name" value="MTOX"/>
</dbReference>
<evidence type="ECO:0000256" key="2">
    <source>
        <dbReference type="ARBA" id="ARBA00010989"/>
    </source>
</evidence>
<dbReference type="SUPFAM" id="SSF51905">
    <property type="entry name" value="FAD/NAD(P)-binding domain"/>
    <property type="match status" value="1"/>
</dbReference>
<evidence type="ECO:0000313" key="7">
    <source>
        <dbReference type="EMBL" id="KOS19974.1"/>
    </source>
</evidence>
<evidence type="ECO:0000313" key="8">
    <source>
        <dbReference type="Proteomes" id="UP000053831"/>
    </source>
</evidence>
<dbReference type="InterPro" id="IPR006076">
    <property type="entry name" value="FAD-dep_OxRdtase"/>
</dbReference>
<feature type="domain" description="FAD dependent oxidoreductase" evidence="6">
    <location>
        <begin position="7"/>
        <end position="410"/>
    </location>
</feature>
<evidence type="ECO:0000256" key="5">
    <source>
        <dbReference type="ARBA" id="ARBA00023002"/>
    </source>
</evidence>
<keyword evidence="5" id="KW-0560">Oxidoreductase</keyword>
<dbReference type="Gene3D" id="3.30.9.10">
    <property type="entry name" value="D-Amino Acid Oxidase, subunit A, domain 2"/>
    <property type="match status" value="1"/>
</dbReference>
<reference evidence="7 8" key="1">
    <citation type="submission" date="2015-07" db="EMBL/GenBank/DDBJ databases">
        <title>The genome of the fungus Escovopsis weberi, a specialized disease agent of ant agriculture.</title>
        <authorList>
            <person name="de Man T.J."/>
            <person name="Stajich J.E."/>
            <person name="Kubicek C.P."/>
            <person name="Chenthamara K."/>
            <person name="Atanasova L."/>
            <person name="Druzhinina I.S."/>
            <person name="Birnbaum S."/>
            <person name="Barribeau S.M."/>
            <person name="Teiling C."/>
            <person name="Suen G."/>
            <person name="Currie C."/>
            <person name="Gerardo N.M."/>
        </authorList>
    </citation>
    <scope>NUCLEOTIDE SEQUENCE [LARGE SCALE GENOMIC DNA]</scope>
</reference>
<dbReference type="OrthoDB" id="2219495at2759"/>
<dbReference type="STRING" id="150374.A0A0M8N3P3"/>
<sequence>MQHPPRDILIVGSGAFGLGTAWALTKRPFFANTRITVVDDARGEFPPQDCASVDSSRIEEWRRQGDDDIGGQGRYSEAGLLMTAYQEDGRVGRKTAWEYTQASFENVKRIAARAGAGDKVRELRTAGDVGAVLGMEQGRGRGRPGDWGYVNELSGWADAGRGMAWLYGRVEATGRVGFVDARVEELVTEGARVVGVKLGGSAGGDGGDVVRAEVVIVAAGAWTGGLVDLRGRVEATAQPLGYVDLSEEEFRTAATLPTVLNFSSGLFIIPPRERVLKVARHMFGYLNPVTVERALPPSPSEARKPIVVSRPVTVRDLGVDDDDDDDDDDDVCTRLPKGADQALRQALMDLTPLRGLEDRPWRETRLCWYADTCDGDWLVDWHPGWNGLFVATGDSGHAYKFLPVLGDKIVDCLVGKGGALGEKWKWKDIKAGGERGCASDQGAAAEYVGLMTDDGSRGGEPGLILREELAK</sequence>
<name>A0A0M8N3P3_ESCWE</name>
<comment type="cofactor">
    <cofactor evidence="1">
        <name>FAD</name>
        <dbReference type="ChEBI" id="CHEBI:57692"/>
    </cofactor>
</comment>
<keyword evidence="3" id="KW-0285">Flavoprotein</keyword>
<evidence type="ECO:0000256" key="4">
    <source>
        <dbReference type="ARBA" id="ARBA00022827"/>
    </source>
</evidence>
<dbReference type="Proteomes" id="UP000053831">
    <property type="component" value="Unassembled WGS sequence"/>
</dbReference>
<dbReference type="GO" id="GO:0050660">
    <property type="term" value="F:flavin adenine dinucleotide binding"/>
    <property type="evidence" value="ECO:0007669"/>
    <property type="project" value="InterPro"/>
</dbReference>
<comment type="caution">
    <text evidence="7">The sequence shown here is derived from an EMBL/GenBank/DDBJ whole genome shotgun (WGS) entry which is preliminary data.</text>
</comment>
<keyword evidence="4" id="KW-0274">FAD</keyword>
<dbReference type="PANTHER" id="PTHR10961:SF46">
    <property type="entry name" value="PEROXISOMAL SARCOSINE OXIDASE"/>
    <property type="match status" value="1"/>
</dbReference>
<dbReference type="AlphaFoldDB" id="A0A0M8N3P3"/>
<comment type="similarity">
    <text evidence="2">Belongs to the MSOX/MTOX family.</text>
</comment>
<proteinExistence type="inferred from homology"/>
<evidence type="ECO:0000256" key="3">
    <source>
        <dbReference type="ARBA" id="ARBA00022630"/>
    </source>
</evidence>
<accession>A0A0M8N3P3</accession>
<dbReference type="GO" id="GO:0008115">
    <property type="term" value="F:sarcosine oxidase activity"/>
    <property type="evidence" value="ECO:0007669"/>
    <property type="project" value="TreeGrafter"/>
</dbReference>
<dbReference type="GO" id="GO:0050031">
    <property type="term" value="F:L-pipecolate oxidase activity"/>
    <property type="evidence" value="ECO:0007669"/>
    <property type="project" value="TreeGrafter"/>
</dbReference>